<evidence type="ECO:0000256" key="1">
    <source>
        <dbReference type="ARBA" id="ARBA00004202"/>
    </source>
</evidence>
<keyword evidence="6" id="KW-0472">Membrane</keyword>
<dbReference type="PROSITE" id="PS50893">
    <property type="entry name" value="ABC_TRANSPORTER_2"/>
    <property type="match status" value="1"/>
</dbReference>
<protein>
    <recommendedName>
        <fullName evidence="7">ABC transporter domain-containing protein</fullName>
    </recommendedName>
</protein>
<dbReference type="InterPro" id="IPR050388">
    <property type="entry name" value="ABC_Ni/Peptide_Import"/>
</dbReference>
<dbReference type="EMBL" id="UINC01059782">
    <property type="protein sequence ID" value="SVB83574.1"/>
    <property type="molecule type" value="Genomic_DNA"/>
</dbReference>
<evidence type="ECO:0000256" key="4">
    <source>
        <dbReference type="ARBA" id="ARBA00022741"/>
    </source>
</evidence>
<accession>A0A382H8F2</accession>
<dbReference type="GO" id="GO:0015833">
    <property type="term" value="P:peptide transport"/>
    <property type="evidence" value="ECO:0007669"/>
    <property type="project" value="InterPro"/>
</dbReference>
<evidence type="ECO:0000313" key="8">
    <source>
        <dbReference type="EMBL" id="SVB83574.1"/>
    </source>
</evidence>
<sequence length="273" mass="30573">MYEGISYVLKKINLDLNKGEKVALVGESGSGKSVTTKLILGLLNQKNVTKKGKILFNDRNILNLSQNEFKKIRGNNISIIFQDPIAALNPVFKIKDQFYEVNLNNKKMSKKDSFIRACNALEKVSITDPERILESYPFQLSGGLAQRVVITMAMINKPELLLADEPSTALDVTIQNQALDLMNDLTKETNTAVLLITHNMGVVRKFAEKVYVIYRGVIVEEGTKTQIFKNPGHPYTKALLKSIPKLSGKGLPQFDEDAPDYALIEKYTHSQQL</sequence>
<dbReference type="GO" id="GO:0005886">
    <property type="term" value="C:plasma membrane"/>
    <property type="evidence" value="ECO:0007669"/>
    <property type="project" value="UniProtKB-SubCell"/>
</dbReference>
<keyword evidence="3" id="KW-1003">Cell membrane</keyword>
<dbReference type="SMART" id="SM00382">
    <property type="entry name" value="AAA"/>
    <property type="match status" value="1"/>
</dbReference>
<dbReference type="Pfam" id="PF08352">
    <property type="entry name" value="oligo_HPY"/>
    <property type="match status" value="1"/>
</dbReference>
<dbReference type="SUPFAM" id="SSF52540">
    <property type="entry name" value="P-loop containing nucleoside triphosphate hydrolases"/>
    <property type="match status" value="1"/>
</dbReference>
<evidence type="ECO:0000256" key="5">
    <source>
        <dbReference type="ARBA" id="ARBA00022840"/>
    </source>
</evidence>
<evidence type="ECO:0000256" key="2">
    <source>
        <dbReference type="ARBA" id="ARBA00022448"/>
    </source>
</evidence>
<dbReference type="Pfam" id="PF00005">
    <property type="entry name" value="ABC_tran"/>
    <property type="match status" value="1"/>
</dbReference>
<dbReference type="GO" id="GO:0005524">
    <property type="term" value="F:ATP binding"/>
    <property type="evidence" value="ECO:0007669"/>
    <property type="project" value="UniProtKB-KW"/>
</dbReference>
<gene>
    <name evidence="8" type="ORF">METZ01_LOCUS236428</name>
</gene>
<reference evidence="8" key="1">
    <citation type="submission" date="2018-05" db="EMBL/GenBank/DDBJ databases">
        <authorList>
            <person name="Lanie J.A."/>
            <person name="Ng W.-L."/>
            <person name="Kazmierczak K.M."/>
            <person name="Andrzejewski T.M."/>
            <person name="Davidsen T.M."/>
            <person name="Wayne K.J."/>
            <person name="Tettelin H."/>
            <person name="Glass J.I."/>
            <person name="Rusch D."/>
            <person name="Podicherti R."/>
            <person name="Tsui H.-C.T."/>
            <person name="Winkler M.E."/>
        </authorList>
    </citation>
    <scope>NUCLEOTIDE SEQUENCE</scope>
</reference>
<evidence type="ECO:0000259" key="7">
    <source>
        <dbReference type="PROSITE" id="PS50893"/>
    </source>
</evidence>
<dbReference type="InterPro" id="IPR003593">
    <property type="entry name" value="AAA+_ATPase"/>
</dbReference>
<organism evidence="8">
    <name type="scientific">marine metagenome</name>
    <dbReference type="NCBI Taxonomy" id="408172"/>
    <lineage>
        <taxon>unclassified sequences</taxon>
        <taxon>metagenomes</taxon>
        <taxon>ecological metagenomes</taxon>
    </lineage>
</organism>
<comment type="subcellular location">
    <subcellularLocation>
        <location evidence="1">Cell membrane</location>
        <topology evidence="1">Peripheral membrane protein</topology>
    </subcellularLocation>
</comment>
<dbReference type="InterPro" id="IPR003439">
    <property type="entry name" value="ABC_transporter-like_ATP-bd"/>
</dbReference>
<dbReference type="PANTHER" id="PTHR43297:SF2">
    <property type="entry name" value="DIPEPTIDE TRANSPORT ATP-BINDING PROTEIN DPPD"/>
    <property type="match status" value="1"/>
</dbReference>
<evidence type="ECO:0000256" key="3">
    <source>
        <dbReference type="ARBA" id="ARBA00022475"/>
    </source>
</evidence>
<dbReference type="GO" id="GO:0016887">
    <property type="term" value="F:ATP hydrolysis activity"/>
    <property type="evidence" value="ECO:0007669"/>
    <property type="project" value="InterPro"/>
</dbReference>
<proteinExistence type="predicted"/>
<name>A0A382H8F2_9ZZZZ</name>
<dbReference type="Gene3D" id="3.40.50.300">
    <property type="entry name" value="P-loop containing nucleotide triphosphate hydrolases"/>
    <property type="match status" value="1"/>
</dbReference>
<keyword evidence="2" id="KW-0813">Transport</keyword>
<dbReference type="InterPro" id="IPR027417">
    <property type="entry name" value="P-loop_NTPase"/>
</dbReference>
<dbReference type="AlphaFoldDB" id="A0A382H8F2"/>
<keyword evidence="5" id="KW-0067">ATP-binding</keyword>
<dbReference type="InterPro" id="IPR013563">
    <property type="entry name" value="Oligopep_ABC_C"/>
</dbReference>
<evidence type="ECO:0000256" key="6">
    <source>
        <dbReference type="ARBA" id="ARBA00023136"/>
    </source>
</evidence>
<dbReference type="CDD" id="cd03257">
    <property type="entry name" value="ABC_NikE_OppD_transporters"/>
    <property type="match status" value="1"/>
</dbReference>
<feature type="domain" description="ABC transporter" evidence="7">
    <location>
        <begin position="1"/>
        <end position="240"/>
    </location>
</feature>
<dbReference type="FunFam" id="3.40.50.300:FF:000016">
    <property type="entry name" value="Oligopeptide ABC transporter ATP-binding component"/>
    <property type="match status" value="1"/>
</dbReference>
<keyword evidence="4" id="KW-0547">Nucleotide-binding</keyword>
<dbReference type="PANTHER" id="PTHR43297">
    <property type="entry name" value="OLIGOPEPTIDE TRANSPORT ATP-BINDING PROTEIN APPD"/>
    <property type="match status" value="1"/>
</dbReference>